<dbReference type="InterPro" id="IPR002068">
    <property type="entry name" value="A-crystallin/Hsp20_dom"/>
</dbReference>
<dbReference type="Gene3D" id="2.60.40.790">
    <property type="match status" value="1"/>
</dbReference>
<organism evidence="7 8">
    <name type="scientific">Boletus edulis BED1</name>
    <dbReference type="NCBI Taxonomy" id="1328754"/>
    <lineage>
        <taxon>Eukaryota</taxon>
        <taxon>Fungi</taxon>
        <taxon>Dikarya</taxon>
        <taxon>Basidiomycota</taxon>
        <taxon>Agaricomycotina</taxon>
        <taxon>Agaricomycetes</taxon>
        <taxon>Agaricomycetidae</taxon>
        <taxon>Boletales</taxon>
        <taxon>Boletineae</taxon>
        <taxon>Boletaceae</taxon>
        <taxon>Boletoideae</taxon>
        <taxon>Boletus</taxon>
    </lineage>
</organism>
<dbReference type="AlphaFoldDB" id="A0AAD4GB62"/>
<comment type="similarity">
    <text evidence="2 3">Belongs to the small heat shock protein (HSP20) family.</text>
</comment>
<dbReference type="InterPro" id="IPR008978">
    <property type="entry name" value="HSP20-like_chaperone"/>
</dbReference>
<feature type="domain" description="CS" evidence="6">
    <location>
        <begin position="42"/>
        <end position="149"/>
    </location>
</feature>
<gene>
    <name evidence="7" type="ORF">L210DRAFT_3455043</name>
</gene>
<accession>A0AAD4GB62</accession>
<dbReference type="InterPro" id="IPR007052">
    <property type="entry name" value="CS_dom"/>
</dbReference>
<keyword evidence="8" id="KW-1185">Reference proteome</keyword>
<dbReference type="EMBL" id="WHUW01000035">
    <property type="protein sequence ID" value="KAF8433255.1"/>
    <property type="molecule type" value="Genomic_DNA"/>
</dbReference>
<feature type="region of interest" description="Disordered" evidence="4">
    <location>
        <begin position="78"/>
        <end position="99"/>
    </location>
</feature>
<evidence type="ECO:0000259" key="6">
    <source>
        <dbReference type="PROSITE" id="PS51203"/>
    </source>
</evidence>
<evidence type="ECO:0000256" key="4">
    <source>
        <dbReference type="SAM" id="MobiDB-lite"/>
    </source>
</evidence>
<dbReference type="PROSITE" id="PS01031">
    <property type="entry name" value="SHSP"/>
    <property type="match status" value="1"/>
</dbReference>
<dbReference type="InterPro" id="IPR031107">
    <property type="entry name" value="Small_HSP"/>
</dbReference>
<feature type="domain" description="SHSP" evidence="5">
    <location>
        <begin position="38"/>
        <end position="153"/>
    </location>
</feature>
<name>A0AAD4GB62_BOLED</name>
<proteinExistence type="inferred from homology"/>
<reference evidence="7" key="1">
    <citation type="submission" date="2019-10" db="EMBL/GenBank/DDBJ databases">
        <authorList>
            <consortium name="DOE Joint Genome Institute"/>
            <person name="Kuo A."/>
            <person name="Miyauchi S."/>
            <person name="Kiss E."/>
            <person name="Drula E."/>
            <person name="Kohler A."/>
            <person name="Sanchez-Garcia M."/>
            <person name="Andreopoulos B."/>
            <person name="Barry K.W."/>
            <person name="Bonito G."/>
            <person name="Buee M."/>
            <person name="Carver A."/>
            <person name="Chen C."/>
            <person name="Cichocki N."/>
            <person name="Clum A."/>
            <person name="Culley D."/>
            <person name="Crous P.W."/>
            <person name="Fauchery L."/>
            <person name="Girlanda M."/>
            <person name="Hayes R."/>
            <person name="Keri Z."/>
            <person name="LaButti K."/>
            <person name="Lipzen A."/>
            <person name="Lombard V."/>
            <person name="Magnuson J."/>
            <person name="Maillard F."/>
            <person name="Morin E."/>
            <person name="Murat C."/>
            <person name="Nolan M."/>
            <person name="Ohm R."/>
            <person name="Pangilinan J."/>
            <person name="Pereira M."/>
            <person name="Perotto S."/>
            <person name="Peter M."/>
            <person name="Riley R."/>
            <person name="Sitrit Y."/>
            <person name="Stielow B."/>
            <person name="Szollosi G."/>
            <person name="Zifcakova L."/>
            <person name="Stursova M."/>
            <person name="Spatafora J.W."/>
            <person name="Tedersoo L."/>
            <person name="Vaario L.-M."/>
            <person name="Yamada A."/>
            <person name="Yan M."/>
            <person name="Wang P."/>
            <person name="Xu J."/>
            <person name="Bruns T."/>
            <person name="Baldrian P."/>
            <person name="Vilgalys R."/>
            <person name="Henrissat B."/>
            <person name="Grigoriev I.V."/>
            <person name="Hibbett D."/>
            <person name="Nagy L.G."/>
            <person name="Martin F.M."/>
        </authorList>
    </citation>
    <scope>NUCLEOTIDE SEQUENCE</scope>
    <source>
        <strain evidence="7">BED1</strain>
    </source>
</reference>
<dbReference type="PANTHER" id="PTHR11527">
    <property type="entry name" value="HEAT-SHOCK PROTEIN 20 FAMILY MEMBER"/>
    <property type="match status" value="1"/>
</dbReference>
<evidence type="ECO:0000313" key="8">
    <source>
        <dbReference type="Proteomes" id="UP001194468"/>
    </source>
</evidence>
<dbReference type="PROSITE" id="PS51203">
    <property type="entry name" value="CS"/>
    <property type="match status" value="1"/>
</dbReference>
<evidence type="ECO:0000313" key="7">
    <source>
        <dbReference type="EMBL" id="KAF8433255.1"/>
    </source>
</evidence>
<dbReference type="CDD" id="cd06464">
    <property type="entry name" value="ACD_sHsps-like"/>
    <property type="match status" value="1"/>
</dbReference>
<comment type="caution">
    <text evidence="7">The sequence shown here is derived from an EMBL/GenBank/DDBJ whole genome shotgun (WGS) entry which is preliminary data.</text>
</comment>
<evidence type="ECO:0000256" key="1">
    <source>
        <dbReference type="ARBA" id="ARBA00023016"/>
    </source>
</evidence>
<evidence type="ECO:0000259" key="5">
    <source>
        <dbReference type="PROSITE" id="PS01031"/>
    </source>
</evidence>
<evidence type="ECO:0000256" key="3">
    <source>
        <dbReference type="RuleBase" id="RU003616"/>
    </source>
</evidence>
<protein>
    <submittedName>
        <fullName evidence="7">HSP20-like chaperone</fullName>
    </submittedName>
</protein>
<dbReference type="Proteomes" id="UP001194468">
    <property type="component" value="Unassembled WGS sequence"/>
</dbReference>
<evidence type="ECO:0000256" key="2">
    <source>
        <dbReference type="PROSITE-ProRule" id="PRU00285"/>
    </source>
</evidence>
<dbReference type="Pfam" id="PF00011">
    <property type="entry name" value="HSP20"/>
    <property type="match status" value="1"/>
</dbReference>
<sequence length="153" mass="17627">MSVMRFYYDPFSEFDRLFDDAFSSRFLRSTGAAPTTETRREIFRPKVDVHEDAENNTVTASFELPGLKPEEVNIDVSHDRLTVSGETSTSQQRDERGFTVRERSWGKFTRTLMLPQGTKPEEVKAKMEHGLLNVTFPKAQPMQEPKRIAIHSE</sequence>
<keyword evidence="1" id="KW-0346">Stress response</keyword>
<reference evidence="7" key="2">
    <citation type="journal article" date="2020" name="Nat. Commun.">
        <title>Large-scale genome sequencing of mycorrhizal fungi provides insights into the early evolution of symbiotic traits.</title>
        <authorList>
            <person name="Miyauchi S."/>
            <person name="Kiss E."/>
            <person name="Kuo A."/>
            <person name="Drula E."/>
            <person name="Kohler A."/>
            <person name="Sanchez-Garcia M."/>
            <person name="Morin E."/>
            <person name="Andreopoulos B."/>
            <person name="Barry K.W."/>
            <person name="Bonito G."/>
            <person name="Buee M."/>
            <person name="Carver A."/>
            <person name="Chen C."/>
            <person name="Cichocki N."/>
            <person name="Clum A."/>
            <person name="Culley D."/>
            <person name="Crous P.W."/>
            <person name="Fauchery L."/>
            <person name="Girlanda M."/>
            <person name="Hayes R.D."/>
            <person name="Keri Z."/>
            <person name="LaButti K."/>
            <person name="Lipzen A."/>
            <person name="Lombard V."/>
            <person name="Magnuson J."/>
            <person name="Maillard F."/>
            <person name="Murat C."/>
            <person name="Nolan M."/>
            <person name="Ohm R.A."/>
            <person name="Pangilinan J."/>
            <person name="Pereira M.F."/>
            <person name="Perotto S."/>
            <person name="Peter M."/>
            <person name="Pfister S."/>
            <person name="Riley R."/>
            <person name="Sitrit Y."/>
            <person name="Stielow J.B."/>
            <person name="Szollosi G."/>
            <person name="Zifcakova L."/>
            <person name="Stursova M."/>
            <person name="Spatafora J.W."/>
            <person name="Tedersoo L."/>
            <person name="Vaario L.M."/>
            <person name="Yamada A."/>
            <person name="Yan M."/>
            <person name="Wang P."/>
            <person name="Xu J."/>
            <person name="Bruns T."/>
            <person name="Baldrian P."/>
            <person name="Vilgalys R."/>
            <person name="Dunand C."/>
            <person name="Henrissat B."/>
            <person name="Grigoriev I.V."/>
            <person name="Hibbett D."/>
            <person name="Nagy L.G."/>
            <person name="Martin F.M."/>
        </authorList>
    </citation>
    <scope>NUCLEOTIDE SEQUENCE</scope>
    <source>
        <strain evidence="7">BED1</strain>
    </source>
</reference>
<dbReference type="SUPFAM" id="SSF49764">
    <property type="entry name" value="HSP20-like chaperones"/>
    <property type="match status" value="1"/>
</dbReference>